<comment type="caution">
    <text evidence="1">The sequence shown here is derived from an EMBL/GenBank/DDBJ whole genome shotgun (WGS) entry which is preliminary data.</text>
</comment>
<keyword evidence="2" id="KW-1185">Reference proteome</keyword>
<protein>
    <submittedName>
        <fullName evidence="1">Uncharacterized protein</fullName>
    </submittedName>
</protein>
<name>A0ACB7Z1L5_9ERIC</name>
<accession>A0ACB7Z1L5</accession>
<evidence type="ECO:0000313" key="1">
    <source>
        <dbReference type="EMBL" id="KAH7859427.1"/>
    </source>
</evidence>
<gene>
    <name evidence="1" type="ORF">Vadar_001028</name>
</gene>
<organism evidence="1 2">
    <name type="scientific">Vaccinium darrowii</name>
    <dbReference type="NCBI Taxonomy" id="229202"/>
    <lineage>
        <taxon>Eukaryota</taxon>
        <taxon>Viridiplantae</taxon>
        <taxon>Streptophyta</taxon>
        <taxon>Embryophyta</taxon>
        <taxon>Tracheophyta</taxon>
        <taxon>Spermatophyta</taxon>
        <taxon>Magnoliopsida</taxon>
        <taxon>eudicotyledons</taxon>
        <taxon>Gunneridae</taxon>
        <taxon>Pentapetalae</taxon>
        <taxon>asterids</taxon>
        <taxon>Ericales</taxon>
        <taxon>Ericaceae</taxon>
        <taxon>Vaccinioideae</taxon>
        <taxon>Vaccinieae</taxon>
        <taxon>Vaccinium</taxon>
    </lineage>
</organism>
<dbReference type="Proteomes" id="UP000828048">
    <property type="component" value="Chromosome 4"/>
</dbReference>
<evidence type="ECO:0000313" key="2">
    <source>
        <dbReference type="Proteomes" id="UP000828048"/>
    </source>
</evidence>
<dbReference type="EMBL" id="CM037154">
    <property type="protein sequence ID" value="KAH7859427.1"/>
    <property type="molecule type" value="Genomic_DNA"/>
</dbReference>
<proteinExistence type="predicted"/>
<reference evidence="1 2" key="1">
    <citation type="journal article" date="2021" name="Hortic Res">
        <title>High-quality reference genome and annotation aids understanding of berry development for evergreen blueberry (Vaccinium darrowii).</title>
        <authorList>
            <person name="Yu J."/>
            <person name="Hulse-Kemp A.M."/>
            <person name="Babiker E."/>
            <person name="Staton M."/>
        </authorList>
    </citation>
    <scope>NUCLEOTIDE SEQUENCE [LARGE SCALE GENOMIC DNA]</scope>
    <source>
        <strain evidence="2">cv. NJ 8807/NJ 8810</strain>
        <tissue evidence="1">Young leaf</tissue>
    </source>
</reference>
<sequence>MEISVNSARSVPVIKSSIVPKNVAQSHSAHFHPSIWGDHFLTYGSDVKEADVKMKDQRDQLKGKVRNMLMEDEKPWQKLNLIDAIQRLGVAYHFQTEIEAELQHMYETYQQQDHRLADDGDDLYTVALWFRLLRQEGYPVSCDIFNKFMNDNEKIRESIIDDVRGMLSLYEATHLRVHGEDLLDEALEFTTTSLKSAIPKLSNSLLAAQVVHALNQPIHTGLTRLESRSYISFYERDDSHNKILLDFAKMDFNLLQKLHQRELREITMWWKDLDIPRKMPFARDRIVESYLWAVGMYFEPQYFLGIKFFSLAASIAAVIDDIYDSSNASLEELELFTDAIQRWEISASDQLPEYMKLCYQALSNLTMMIDEEMAKKGRSYYVEYIKSLVKDWIRAYFEEAKWSHEGYVPSIEEYMTVALVSAGYKLFVVLSFVDMGELASKEAFDWISNDPLIVEAGSVITRLGDDMAGHKFEQERKHVPSAVECYMKQHGRTEEEVRVQLQKRVTKACKDMNSELLRPTAVPMPFLMRALNFARVIHVFYMDGDNYTHSGTRLKDLITSVFIDCVPIN</sequence>